<dbReference type="InterPro" id="IPR006311">
    <property type="entry name" value="TAT_signal"/>
</dbReference>
<keyword evidence="3" id="KW-0411">Iron-sulfur</keyword>
<comment type="subcellular location">
    <subcellularLocation>
        <location evidence="1">Cell envelope</location>
    </subcellularLocation>
</comment>
<evidence type="ECO:0000256" key="3">
    <source>
        <dbReference type="ARBA" id="ARBA00023014"/>
    </source>
</evidence>
<evidence type="ECO:0000256" key="1">
    <source>
        <dbReference type="ARBA" id="ARBA00004196"/>
    </source>
</evidence>
<dbReference type="EMBL" id="CP077683">
    <property type="protein sequence ID" value="QXE89641.1"/>
    <property type="molecule type" value="Genomic_DNA"/>
</dbReference>
<reference evidence="4 5" key="1">
    <citation type="submission" date="2021-06" db="EMBL/GenBank/DDBJ databases">
        <title>Gemonas diversity in paddy soil.</title>
        <authorList>
            <person name="Liu G."/>
        </authorList>
    </citation>
    <scope>NUCLEOTIDE SEQUENCE [LARGE SCALE GENOMIC DNA]</scope>
    <source>
        <strain evidence="4 5">RG2</strain>
    </source>
</reference>
<keyword evidence="3" id="KW-0408">Iron</keyword>
<name>A0ABX8LFI6_9BACT</name>
<keyword evidence="3" id="KW-0479">Metal-binding</keyword>
<dbReference type="InterPro" id="IPR010181">
    <property type="entry name" value="CGCAxxGCC_motif"/>
</dbReference>
<accession>A0ABX8LFI6</accession>
<protein>
    <submittedName>
        <fullName evidence="4">C-GCAxxG-C-C family protein</fullName>
    </submittedName>
</protein>
<comment type="subunit">
    <text evidence="2">Heterodimer of a large and a small subunit.</text>
</comment>
<dbReference type="InterPro" id="IPR019546">
    <property type="entry name" value="TAT_signal_bac_arc"/>
</dbReference>
<evidence type="ECO:0000313" key="5">
    <source>
        <dbReference type="Proteomes" id="UP000683559"/>
    </source>
</evidence>
<dbReference type="Proteomes" id="UP000683559">
    <property type="component" value="Chromosome"/>
</dbReference>
<dbReference type="Pfam" id="PF09719">
    <property type="entry name" value="C_GCAxxG_C_C"/>
    <property type="match status" value="1"/>
</dbReference>
<evidence type="ECO:0000256" key="2">
    <source>
        <dbReference type="ARBA" id="ARBA00011771"/>
    </source>
</evidence>
<dbReference type="PROSITE" id="PS51318">
    <property type="entry name" value="TAT"/>
    <property type="match status" value="1"/>
</dbReference>
<keyword evidence="5" id="KW-1185">Reference proteome</keyword>
<proteinExistence type="predicted"/>
<dbReference type="NCBIfam" id="TIGR01409">
    <property type="entry name" value="TAT_signal_seq"/>
    <property type="match status" value="1"/>
</dbReference>
<dbReference type="RefSeq" id="WP_217286314.1">
    <property type="nucleotide sequence ID" value="NZ_CP077683.1"/>
</dbReference>
<sequence length="180" mass="19064">MNKEKQQELISRRDLLKGSLCLGVCLAAGNISGEAGAAADAKTAAGRPEAARKHFLKSTNCSQAILENYAPAYGISPEAAGRLATGFAGGMTTGHECGAVTAAYMVLGLAYGPKERKVFPKVEAFNKEFKARHGELGCSQLLGIDMSTRKGMKEADSKGLFKTRCPHLVKSAGEILEEMI</sequence>
<evidence type="ECO:0000313" key="4">
    <source>
        <dbReference type="EMBL" id="QXE89641.1"/>
    </source>
</evidence>
<organism evidence="4 5">
    <name type="scientific">Geomonas subterranea</name>
    <dbReference type="NCBI Taxonomy" id="2847989"/>
    <lineage>
        <taxon>Bacteria</taxon>
        <taxon>Pseudomonadati</taxon>
        <taxon>Thermodesulfobacteriota</taxon>
        <taxon>Desulfuromonadia</taxon>
        <taxon>Geobacterales</taxon>
        <taxon>Geobacteraceae</taxon>
        <taxon>Geomonas</taxon>
    </lineage>
</organism>
<gene>
    <name evidence="4" type="ORF">KP001_14485</name>
</gene>
<dbReference type="NCBIfam" id="TIGR01909">
    <property type="entry name" value="C_GCAxxG_C_C"/>
    <property type="match status" value="1"/>
</dbReference>